<dbReference type="Proteomes" id="UP000051681">
    <property type="component" value="Unassembled WGS sequence"/>
</dbReference>
<dbReference type="OrthoDB" id="2436196at2"/>
<dbReference type="InterPro" id="IPR000835">
    <property type="entry name" value="HTH_MarR-typ"/>
</dbReference>
<accession>A0A0P1GQ42</accession>
<dbReference type="PANTHER" id="PTHR43877">
    <property type="entry name" value="AMINOALKYLPHOSPHONATE N-ACETYLTRANSFERASE-RELATED-RELATED"/>
    <property type="match status" value="1"/>
</dbReference>
<dbReference type="GO" id="GO:0003700">
    <property type="term" value="F:DNA-binding transcription factor activity"/>
    <property type="evidence" value="ECO:0007669"/>
    <property type="project" value="InterPro"/>
</dbReference>
<organism evidence="4 5">
    <name type="scientific">Thalassovita mediterranea</name>
    <dbReference type="NCBI Taxonomy" id="340021"/>
    <lineage>
        <taxon>Bacteria</taxon>
        <taxon>Pseudomonadati</taxon>
        <taxon>Pseudomonadota</taxon>
        <taxon>Alphaproteobacteria</taxon>
        <taxon>Rhodobacterales</taxon>
        <taxon>Roseobacteraceae</taxon>
        <taxon>Thalassovita</taxon>
    </lineage>
</organism>
<dbReference type="InterPro" id="IPR036390">
    <property type="entry name" value="WH_DNA-bd_sf"/>
</dbReference>
<evidence type="ECO:0000256" key="2">
    <source>
        <dbReference type="ARBA" id="ARBA00023315"/>
    </source>
</evidence>
<keyword evidence="5" id="KW-1185">Reference proteome</keyword>
<dbReference type="AlphaFoldDB" id="A0A0P1GQ42"/>
<dbReference type="InterPro" id="IPR000182">
    <property type="entry name" value="GNAT_dom"/>
</dbReference>
<feature type="domain" description="N-acetyltransferase" evidence="3">
    <location>
        <begin position="141"/>
        <end position="291"/>
    </location>
</feature>
<name>A0A0P1GQ42_9RHOB</name>
<dbReference type="InterPro" id="IPR036388">
    <property type="entry name" value="WH-like_DNA-bd_sf"/>
</dbReference>
<dbReference type="InterPro" id="IPR050832">
    <property type="entry name" value="Bact_Acetyltransf"/>
</dbReference>
<dbReference type="SUPFAM" id="SSF55729">
    <property type="entry name" value="Acyl-CoA N-acyltransferases (Nat)"/>
    <property type="match status" value="1"/>
</dbReference>
<dbReference type="InterPro" id="IPR016181">
    <property type="entry name" value="Acyl_CoA_acyltransferase"/>
</dbReference>
<dbReference type="CDD" id="cd04301">
    <property type="entry name" value="NAT_SF"/>
    <property type="match status" value="1"/>
</dbReference>
<dbReference type="STRING" id="340021.TM5383_01914"/>
<protein>
    <submittedName>
        <fullName evidence="4">Ribosomal-protein-alanine acetyltransferase</fullName>
    </submittedName>
</protein>
<evidence type="ECO:0000259" key="3">
    <source>
        <dbReference type="PROSITE" id="PS51186"/>
    </source>
</evidence>
<evidence type="ECO:0000313" key="4">
    <source>
        <dbReference type="EMBL" id="CUH84702.1"/>
    </source>
</evidence>
<sequence length="291" mass="32118">MTTDAVARIRRFNRAVTRETGALDQSFLGRGRPLGPARVLHAIGPEGRELESIRTYLDLEKPVLSRFLKSLQDEGLLRLERDETDGRRRIAVLTEAGLRERAAYNALSDARADDLLSRHPNPDALLAAMDLVASALGRDRIELVECDPRDADAVSCLEAYYQELGARLATGFDVNLSADPEAGDMMAPRGCFLVAYSDGMPLGCVGVKGTDKGYAEIKRLWISPAARGLGLSRTLMAEAEARAKALGITLMRLDTNSALPEAIALYQRSGWREIERFNEDPYPDYFFEKAI</sequence>
<dbReference type="PANTHER" id="PTHR43877:SF2">
    <property type="entry name" value="AMINOALKYLPHOSPHONATE N-ACETYLTRANSFERASE-RELATED"/>
    <property type="match status" value="1"/>
</dbReference>
<dbReference type="GO" id="GO:0016747">
    <property type="term" value="F:acyltransferase activity, transferring groups other than amino-acyl groups"/>
    <property type="evidence" value="ECO:0007669"/>
    <property type="project" value="InterPro"/>
</dbReference>
<dbReference type="Gene3D" id="3.40.630.30">
    <property type="match status" value="1"/>
</dbReference>
<dbReference type="EMBL" id="CYSF01000007">
    <property type="protein sequence ID" value="CUH84702.1"/>
    <property type="molecule type" value="Genomic_DNA"/>
</dbReference>
<dbReference type="RefSeq" id="WP_058318769.1">
    <property type="nucleotide sequence ID" value="NZ_CYSF01000007.1"/>
</dbReference>
<dbReference type="PROSITE" id="PS51186">
    <property type="entry name" value="GNAT"/>
    <property type="match status" value="1"/>
</dbReference>
<evidence type="ECO:0000256" key="1">
    <source>
        <dbReference type="ARBA" id="ARBA00022679"/>
    </source>
</evidence>
<keyword evidence="1 4" id="KW-0808">Transferase</keyword>
<dbReference type="Pfam" id="PF12802">
    <property type="entry name" value="MarR_2"/>
    <property type="match status" value="1"/>
</dbReference>
<gene>
    <name evidence="4" type="ORF">TM5383_01914</name>
</gene>
<dbReference type="Pfam" id="PF00583">
    <property type="entry name" value="Acetyltransf_1"/>
    <property type="match status" value="1"/>
</dbReference>
<keyword evidence="2" id="KW-0012">Acyltransferase</keyword>
<evidence type="ECO:0000313" key="5">
    <source>
        <dbReference type="Proteomes" id="UP000051681"/>
    </source>
</evidence>
<reference evidence="4 5" key="1">
    <citation type="submission" date="2015-09" db="EMBL/GenBank/DDBJ databases">
        <authorList>
            <consortium name="Swine Surveillance"/>
        </authorList>
    </citation>
    <scope>NUCLEOTIDE SEQUENCE [LARGE SCALE GENOMIC DNA]</scope>
    <source>
        <strain evidence="4 5">CECT 8383</strain>
    </source>
</reference>
<dbReference type="Gene3D" id="1.10.10.10">
    <property type="entry name" value="Winged helix-like DNA-binding domain superfamily/Winged helix DNA-binding domain"/>
    <property type="match status" value="1"/>
</dbReference>
<dbReference type="SUPFAM" id="SSF46785">
    <property type="entry name" value="Winged helix' DNA-binding domain"/>
    <property type="match status" value="1"/>
</dbReference>
<proteinExistence type="predicted"/>